<dbReference type="Gene3D" id="3.40.50.300">
    <property type="entry name" value="P-loop containing nucleotide triphosphate hydrolases"/>
    <property type="match status" value="1"/>
</dbReference>
<keyword evidence="11" id="KW-1185">Reference proteome</keyword>
<comment type="caution">
    <text evidence="10">The sequence shown here is derived from an EMBL/GenBank/DDBJ whole genome shotgun (WGS) entry which is preliminary data.</text>
</comment>
<dbReference type="AlphaFoldDB" id="A0A850NM32"/>
<comment type="subcellular location">
    <subcellularLocation>
        <location evidence="1">Cell membrane</location>
        <topology evidence="1">Multi-pass membrane protein</topology>
    </subcellularLocation>
</comment>
<evidence type="ECO:0000256" key="2">
    <source>
        <dbReference type="ARBA" id="ARBA00008806"/>
    </source>
</evidence>
<dbReference type="CDD" id="cd01127">
    <property type="entry name" value="TrwB_TraG_TraD_VirD4"/>
    <property type="match status" value="1"/>
</dbReference>
<feature type="transmembrane region" description="Helical" evidence="8">
    <location>
        <begin position="65"/>
        <end position="89"/>
    </location>
</feature>
<evidence type="ECO:0000256" key="3">
    <source>
        <dbReference type="ARBA" id="ARBA00022475"/>
    </source>
</evidence>
<evidence type="ECO:0000313" key="11">
    <source>
        <dbReference type="Proteomes" id="UP000557688"/>
    </source>
</evidence>
<dbReference type="RefSeq" id="WP_176621691.1">
    <property type="nucleotide sequence ID" value="NZ_JABXXQ010000007.1"/>
</dbReference>
<dbReference type="InterPro" id="IPR003688">
    <property type="entry name" value="TraG/VirD4"/>
</dbReference>
<name>A0A850NM32_9PROT</name>
<keyword evidence="6 8" id="KW-0472">Membrane</keyword>
<gene>
    <name evidence="9" type="ORF">FHR90_003084</name>
    <name evidence="10" type="ORF">HUK83_01155</name>
</gene>
<dbReference type="InterPro" id="IPR027417">
    <property type="entry name" value="P-loop_NTPase"/>
</dbReference>
<protein>
    <submittedName>
        <fullName evidence="9">Type IV secretion system protein VirD4</fullName>
    </submittedName>
    <submittedName>
        <fullName evidence="10">Type IV secretory system conjugative DNA transfer family protein</fullName>
    </submittedName>
</protein>
<evidence type="ECO:0000256" key="6">
    <source>
        <dbReference type="ARBA" id="ARBA00023136"/>
    </source>
</evidence>
<dbReference type="Pfam" id="PF02534">
    <property type="entry name" value="T4SS-DNA_transf"/>
    <property type="match status" value="1"/>
</dbReference>
<evidence type="ECO:0000256" key="1">
    <source>
        <dbReference type="ARBA" id="ARBA00004651"/>
    </source>
</evidence>
<sequence>MARTSETPGGVIAAKIVFGLALMVAAWTLVASLVFLLGTGLYSAFAHPFWQWWLYFIYAPPNPQISLWLKIGAGAGGVVVLVFLAAALTRRRAIGPSLRRSIFSRSKPPMRGVTDNHGHAEWMTMTRAAQLFPGPDPDHGGVAIGEAYRVDEDKVAGEPFRPKDPKTWGQGGKAPLLVDPCEDGSTHSLVIAGSGSFKTTAAVTTYTTWRAPIVTLDPSSELGPMLRPMREAMGHTVHEISLGGGVGFNVLDWIDIDSPEAITNIQDVVSWICAESSHGSKEANAEFFDRQGRNLVTCLLVHMMFDPDLPAELKTLRHLRRGISTPQDQLREALKAIHEHSPASYARETAGALMGLVDDTFSGIYGNADDKTSWLSNPAFGDLVSGTTFRSSDLCSGKVDVFIQLPLRALENTPEVGKALVGALLNSVYEADGAVAGRVLFLLDEVARLGPMKIITTARDAGRKYGITLRLLYQSTGQIEGQWGKDGKKAWYDSVVHRTYVAVSDLETAKELSETFGTYGVMATSEGSNTGSSGKGFESSNRSRGANTSYHEISRPLIRPEELMNDVRVDESFIVVRGGRPLRCGVPIYFRRPDVAERVGQSRFSKGRASA</sequence>
<dbReference type="Proteomes" id="UP000565205">
    <property type="component" value="Unassembled WGS sequence"/>
</dbReference>
<reference evidence="10 12" key="1">
    <citation type="submission" date="2020-06" db="EMBL/GenBank/DDBJ databases">
        <title>Description of novel acetic acid bacteria.</title>
        <authorList>
            <person name="Sombolestani A."/>
        </authorList>
    </citation>
    <scope>NUCLEOTIDE SEQUENCE [LARGE SCALE GENOMIC DNA]</scope>
    <source>
        <strain evidence="10 12">LMG 26838</strain>
    </source>
</reference>
<dbReference type="GO" id="GO:0005886">
    <property type="term" value="C:plasma membrane"/>
    <property type="evidence" value="ECO:0007669"/>
    <property type="project" value="UniProtKB-SubCell"/>
</dbReference>
<evidence type="ECO:0000313" key="12">
    <source>
        <dbReference type="Proteomes" id="UP000565205"/>
    </source>
</evidence>
<comment type="similarity">
    <text evidence="2">Belongs to the VirD4/TraG family.</text>
</comment>
<dbReference type="InterPro" id="IPR051539">
    <property type="entry name" value="T4SS-coupling_protein"/>
</dbReference>
<dbReference type="PANTHER" id="PTHR37937:SF1">
    <property type="entry name" value="CONJUGATIVE TRANSFER: DNA TRANSPORT"/>
    <property type="match status" value="1"/>
</dbReference>
<feature type="transmembrane region" description="Helical" evidence="8">
    <location>
        <begin position="12"/>
        <end position="45"/>
    </location>
</feature>
<accession>A0A850NM32</accession>
<dbReference type="PANTHER" id="PTHR37937">
    <property type="entry name" value="CONJUGATIVE TRANSFER: DNA TRANSPORT"/>
    <property type="match status" value="1"/>
</dbReference>
<feature type="region of interest" description="Disordered" evidence="7">
    <location>
        <begin position="527"/>
        <end position="549"/>
    </location>
</feature>
<dbReference type="EMBL" id="JABXXQ010000007">
    <property type="protein sequence ID" value="NVN28956.1"/>
    <property type="molecule type" value="Genomic_DNA"/>
</dbReference>
<dbReference type="SUPFAM" id="SSF52540">
    <property type="entry name" value="P-loop containing nucleoside triphosphate hydrolases"/>
    <property type="match status" value="1"/>
</dbReference>
<evidence type="ECO:0000256" key="4">
    <source>
        <dbReference type="ARBA" id="ARBA00022692"/>
    </source>
</evidence>
<keyword evidence="4 8" id="KW-0812">Transmembrane</keyword>
<evidence type="ECO:0000256" key="8">
    <source>
        <dbReference type="SAM" id="Phobius"/>
    </source>
</evidence>
<keyword evidence="3" id="KW-1003">Cell membrane</keyword>
<evidence type="ECO:0000256" key="5">
    <source>
        <dbReference type="ARBA" id="ARBA00022989"/>
    </source>
</evidence>
<evidence type="ECO:0000313" key="10">
    <source>
        <dbReference type="EMBL" id="NVN28956.1"/>
    </source>
</evidence>
<keyword evidence="5 8" id="KW-1133">Transmembrane helix</keyword>
<dbReference type="EMBL" id="JACHXV010000022">
    <property type="protein sequence ID" value="MBB3175230.1"/>
    <property type="molecule type" value="Genomic_DNA"/>
</dbReference>
<evidence type="ECO:0000313" key="9">
    <source>
        <dbReference type="EMBL" id="MBB3175230.1"/>
    </source>
</evidence>
<proteinExistence type="inferred from homology"/>
<dbReference type="Proteomes" id="UP000557688">
    <property type="component" value="Unassembled WGS sequence"/>
</dbReference>
<dbReference type="NCBIfam" id="NF010394">
    <property type="entry name" value="PRK13822.1"/>
    <property type="match status" value="1"/>
</dbReference>
<organism evidence="10 12">
    <name type="scientific">Endobacter medicaginis</name>
    <dbReference type="NCBI Taxonomy" id="1181271"/>
    <lineage>
        <taxon>Bacteria</taxon>
        <taxon>Pseudomonadati</taxon>
        <taxon>Pseudomonadota</taxon>
        <taxon>Alphaproteobacteria</taxon>
        <taxon>Acetobacterales</taxon>
        <taxon>Acetobacteraceae</taxon>
        <taxon>Endobacter</taxon>
    </lineage>
</organism>
<reference evidence="9 11" key="2">
    <citation type="submission" date="2020-08" db="EMBL/GenBank/DDBJ databases">
        <title>Genomic Encyclopedia of Type Strains, Phase III (KMG-III): the genomes of soil and plant-associated and newly described type strains.</title>
        <authorList>
            <person name="Whitman W."/>
        </authorList>
    </citation>
    <scope>NUCLEOTIDE SEQUENCE [LARGE SCALE GENOMIC DNA]</scope>
    <source>
        <strain evidence="9 11">CECT 8088</strain>
    </source>
</reference>
<evidence type="ECO:0000256" key="7">
    <source>
        <dbReference type="SAM" id="MobiDB-lite"/>
    </source>
</evidence>